<evidence type="ECO:0000313" key="12">
    <source>
        <dbReference type="Proteomes" id="UP001437256"/>
    </source>
</evidence>
<feature type="compositionally biased region" description="Polar residues" evidence="8">
    <location>
        <begin position="564"/>
        <end position="583"/>
    </location>
</feature>
<feature type="region of interest" description="Disordered" evidence="8">
    <location>
        <begin position="172"/>
        <end position="235"/>
    </location>
</feature>
<dbReference type="PANTHER" id="PTHR13402">
    <property type="entry name" value="RGPR-RELATED"/>
    <property type="match status" value="1"/>
</dbReference>
<dbReference type="PANTHER" id="PTHR13402:SF6">
    <property type="entry name" value="SECRETORY 16, ISOFORM I"/>
    <property type="match status" value="1"/>
</dbReference>
<feature type="compositionally biased region" description="Polar residues" evidence="8">
    <location>
        <begin position="1281"/>
        <end position="1306"/>
    </location>
</feature>
<feature type="compositionally biased region" description="Polar residues" evidence="8">
    <location>
        <begin position="204"/>
        <end position="214"/>
    </location>
</feature>
<feature type="region of interest" description="Disordered" evidence="8">
    <location>
        <begin position="1570"/>
        <end position="1693"/>
    </location>
</feature>
<evidence type="ECO:0000256" key="8">
    <source>
        <dbReference type="SAM" id="MobiDB-lite"/>
    </source>
</evidence>
<evidence type="ECO:0000256" key="5">
    <source>
        <dbReference type="ARBA" id="ARBA00022892"/>
    </source>
</evidence>
<accession>A0ABR3AD07</accession>
<organism evidence="11 12">
    <name type="scientific">Marasmius tenuissimus</name>
    <dbReference type="NCBI Taxonomy" id="585030"/>
    <lineage>
        <taxon>Eukaryota</taxon>
        <taxon>Fungi</taxon>
        <taxon>Dikarya</taxon>
        <taxon>Basidiomycota</taxon>
        <taxon>Agaricomycotina</taxon>
        <taxon>Agaricomycetes</taxon>
        <taxon>Agaricomycetidae</taxon>
        <taxon>Agaricales</taxon>
        <taxon>Marasmiineae</taxon>
        <taxon>Marasmiaceae</taxon>
        <taxon>Marasmius</taxon>
    </lineage>
</organism>
<name>A0ABR3AD07_9AGAR</name>
<feature type="compositionally biased region" description="Polar residues" evidence="8">
    <location>
        <begin position="172"/>
        <end position="196"/>
    </location>
</feature>
<proteinExistence type="inferred from homology"/>
<feature type="compositionally biased region" description="Pro residues" evidence="8">
    <location>
        <begin position="1603"/>
        <end position="1614"/>
    </location>
</feature>
<feature type="compositionally biased region" description="Pro residues" evidence="8">
    <location>
        <begin position="1577"/>
        <end position="1588"/>
    </location>
</feature>
<feature type="compositionally biased region" description="Basic and acidic residues" evidence="8">
    <location>
        <begin position="1388"/>
        <end position="1398"/>
    </location>
</feature>
<reference evidence="11 12" key="1">
    <citation type="submission" date="2024-05" db="EMBL/GenBank/DDBJ databases">
        <title>A draft genome resource for the thread blight pathogen Marasmius tenuissimus strain MS-2.</title>
        <authorList>
            <person name="Yulfo-Soto G.E."/>
            <person name="Baruah I.K."/>
            <person name="Amoako-Attah I."/>
            <person name="Bukari Y."/>
            <person name="Meinhardt L.W."/>
            <person name="Bailey B.A."/>
            <person name="Cohen S.P."/>
        </authorList>
    </citation>
    <scope>NUCLEOTIDE SEQUENCE [LARGE SCALE GENOMIC DNA]</scope>
    <source>
        <strain evidence="11 12">MS-2</strain>
    </source>
</reference>
<comment type="similarity">
    <text evidence="2 7">Belongs to the SEC16 family.</text>
</comment>
<feature type="compositionally biased region" description="Polar residues" evidence="8">
    <location>
        <begin position="96"/>
        <end position="119"/>
    </location>
</feature>
<sequence>MSELESAASLFGSSNDSSNDPFAPTGDDPFSSISASSHDNATTDPFSSLGNSSGESAPFQTPESATDRDTLHTTSHASENLFGAASTSDGLFDSIAEQQGGPQMDFYSSTDTPQENGTWSGVDGSQDYYSATAPSDVGSGATAAQGYEPVSSMQTSTYGQQWAGYSQTQDSYGHSGYGQNTGYYSNGTADSSSTQPAVYDPYAPQTTAPTSATNVYDPYAPTSVSTPSTAQTTQATASYGTANAYAPAQTSQYAPPPPAPATPSYGTPSYMNSTGASQYAATTQSVPSVPPPAPKAPLNRPKVSNAYDPPFPVSGSTRRVSSRSNPSLSSAFSAYASTPPPPVPPIPANVATSPYASSYAPPPQRPASTSYQTQSTPSVPPAKDYSPQASAAPPLPPPQKSEVGPYAPPSSTGNGYPPPVAAATPPPPPRSSFSPPPRTGSAMSSTRSPPPPNGPALNRMASPFQVPRTSSPAGKGVPLSQRSSMQNITASTPPPPPTNISRISSPASVYSPRMRSPSNSSTHSQSGLPQQSFGTASLSTVDPYAPSTAGTQTSHASPPLPTDSGVSNSYFPQNASSAPTQSAYAPPVHSHEASQENRYKPRTSSTLPPPPLNGLTPQAEAPSHDPYAPLRHPRRQMSESDYGSWTPRNDYPSQEASSVPSSSFSLGPPQDIRAPTHTPYAPSPSLLGTNDPLGRTSARVPVFSFGFGGKIVTCFHGADKLSTGFDVALASRNSTGVSIRVLNKVVPESALDLSPSSFPGPLFSDPGTPTSGLVRPGASAQTKSKKTRLLKYLSDRAEEISLGLGYLHTGSPEKRQAEGKLVLVKLLKIMLEHDGKLSGSPEAEVAVRNALVPELDLSTSGTADADSFLSPGFSALGEDIALKPAGGPSDDLLDPAVKVSTLRPSSLDKIQEFLLKGEKRKACHYALDQKLFAHAMVIASGIDKETWKEVVNEFLRSELGSKDLASKASVNPAFAHSLAPNGIGAPATTNGREGLRVAYSLFSGQGPAAVQELVPQNLMLQPQLQARLPIPVSHTTPLTPNFAAPAPAANIPQDSLAKWAEIVAMMICSNMTPETSSALTALGDQLCGNQWIEAGHVCYLLSPQTSPIAGMGNSGARIVLLGAPNPHLSTKYMRDTDAIVFSEILEFALGLNTPMKGHESFHGLPHLQAFRLIRAIFLAEIGEVSLANRYCEAITASMNRASPYFTPVLSEQLRGLADRIAGTAHSDKSGSWVGNKIGKPSLDSIGGWLEGRFTKLVTGDEEDNDNRDDNKGTGQGWAGPFSSQYSAMSSAAPSNEGSPQSSTVNLNAYAPPPSSVPARTGSSMSNRSLLNHHSAPVPHERAASAMDYGTRRKASPGPKIASASASTTTFAQSGSLGRSMYSPPGTAKQDDVRRSSEIKEEDEGQEVTWWGSGNYGYGDNGKTPTTATFVQLGGSDQPAVATSEDGFISLMGDTTYTPSPSASVTSFRRPAIEETEDDEDLGFGNSKPKPKPAHSTEGDDNGSSKGSGSAPAAVARRPDIKPMADGSASSGSWLSRWWKRDSTSTPGPVKANLGEQTSFYYDKELKRWVNKTAGSEPPQPAATPPPPSRAQTASPGMSGGPGSRPPSAGPPPPRSASAADLSGAGPPPSKAGSGPMRIRSNLVPSDAAASAPGTPTGSQLMPPSGPARPKSSQAAKRNVRSRYVDVFQQEGAA</sequence>
<evidence type="ECO:0000256" key="2">
    <source>
        <dbReference type="ARBA" id="ARBA00005927"/>
    </source>
</evidence>
<feature type="compositionally biased region" description="Polar residues" evidence="8">
    <location>
        <begin position="1452"/>
        <end position="1466"/>
    </location>
</feature>
<evidence type="ECO:0000256" key="4">
    <source>
        <dbReference type="ARBA" id="ARBA00022824"/>
    </source>
</evidence>
<feature type="compositionally biased region" description="Polar residues" evidence="8">
    <location>
        <begin position="270"/>
        <end position="284"/>
    </location>
</feature>
<evidence type="ECO:0000313" key="11">
    <source>
        <dbReference type="EMBL" id="KAL0071380.1"/>
    </source>
</evidence>
<feature type="compositionally biased region" description="Polar residues" evidence="8">
    <location>
        <begin position="516"/>
        <end position="540"/>
    </location>
</feature>
<dbReference type="Gene3D" id="1.25.40.1030">
    <property type="match status" value="1"/>
</dbReference>
<feature type="compositionally biased region" description="Low complexity" evidence="8">
    <location>
        <begin position="313"/>
        <end position="333"/>
    </location>
</feature>
<feature type="compositionally biased region" description="Low complexity" evidence="8">
    <location>
        <begin position="1615"/>
        <end position="1635"/>
    </location>
</feature>
<dbReference type="EMBL" id="JBBXMP010000003">
    <property type="protein sequence ID" value="KAL0071380.1"/>
    <property type="molecule type" value="Genomic_DNA"/>
</dbReference>
<feature type="region of interest" description="Disordered" evidence="8">
    <location>
        <begin position="248"/>
        <end position="692"/>
    </location>
</feature>
<feature type="region of interest" description="Disordered" evidence="8">
    <location>
        <begin position="1451"/>
        <end position="1556"/>
    </location>
</feature>
<dbReference type="InterPro" id="IPR024298">
    <property type="entry name" value="Sec16_Sec23-bd"/>
</dbReference>
<comment type="caution">
    <text evidence="11">The sequence shown here is derived from an EMBL/GenBank/DDBJ whole genome shotgun (WGS) entry which is preliminary data.</text>
</comment>
<feature type="compositionally biased region" description="Basic and acidic residues" evidence="8">
    <location>
        <begin position="589"/>
        <end position="599"/>
    </location>
</feature>
<feature type="compositionally biased region" description="Pro residues" evidence="8">
    <location>
        <begin position="416"/>
        <end position="438"/>
    </location>
</feature>
<protein>
    <recommendedName>
        <fullName evidence="7">Protein transport protein sec16</fullName>
    </recommendedName>
</protein>
<evidence type="ECO:0000256" key="6">
    <source>
        <dbReference type="ARBA" id="ARBA00024687"/>
    </source>
</evidence>
<keyword evidence="3 7" id="KW-0813">Transport</keyword>
<gene>
    <name evidence="11" type="ORF">AAF712_001237</name>
</gene>
<keyword evidence="7" id="KW-0072">Autophagy</keyword>
<evidence type="ECO:0000256" key="1">
    <source>
        <dbReference type="ARBA" id="ARBA00004397"/>
    </source>
</evidence>
<evidence type="ECO:0000256" key="7">
    <source>
        <dbReference type="RuleBase" id="RU364101"/>
    </source>
</evidence>
<dbReference type="Pfam" id="PF12932">
    <property type="entry name" value="Sec16"/>
    <property type="match status" value="1"/>
</dbReference>
<keyword evidence="7" id="KW-0653">Protein transport</keyword>
<feature type="compositionally biased region" description="Low complexity" evidence="8">
    <location>
        <begin position="220"/>
        <end position="235"/>
    </location>
</feature>
<feature type="compositionally biased region" description="Polar residues" evidence="8">
    <location>
        <begin position="31"/>
        <end position="64"/>
    </location>
</feature>
<dbReference type="Proteomes" id="UP001437256">
    <property type="component" value="Unassembled WGS sequence"/>
</dbReference>
<keyword evidence="7" id="KW-0472">Membrane</keyword>
<dbReference type="Pfam" id="PF12931">
    <property type="entry name" value="TPR_Sec16"/>
    <property type="match status" value="1"/>
</dbReference>
<comment type="function">
    <text evidence="6 7">Involved in the initiation of assembly of the COPII coat required for the formation of transport vesicles from the endoplasmic reticulum (ER) and the selection of cargo molecules. Also involved in autophagy.</text>
</comment>
<evidence type="ECO:0000259" key="9">
    <source>
        <dbReference type="Pfam" id="PF12931"/>
    </source>
</evidence>
<keyword evidence="12" id="KW-1185">Reference proteome</keyword>
<feature type="domain" description="Sec16 central conserved" evidence="10">
    <location>
        <begin position="700"/>
        <end position="835"/>
    </location>
</feature>
<feature type="compositionally biased region" description="Polar residues" evidence="8">
    <location>
        <begin position="11"/>
        <end position="20"/>
    </location>
</feature>
<feature type="compositionally biased region" description="Pro residues" evidence="8">
    <location>
        <begin position="338"/>
        <end position="347"/>
    </location>
</feature>
<feature type="compositionally biased region" description="Polar residues" evidence="8">
    <location>
        <begin position="480"/>
        <end position="491"/>
    </location>
</feature>
<dbReference type="CDD" id="cd09233">
    <property type="entry name" value="ACE1-Sec16-like"/>
    <property type="match status" value="1"/>
</dbReference>
<feature type="region of interest" description="Disordered" evidence="8">
    <location>
        <begin position="761"/>
        <end position="782"/>
    </location>
</feature>
<comment type="subcellular location">
    <subcellularLocation>
        <location evidence="1">Endoplasmic reticulum membrane</location>
        <topology evidence="1">Peripheral membrane protein</topology>
        <orientation evidence="1">Cytoplasmic side</orientation>
    </subcellularLocation>
</comment>
<feature type="compositionally biased region" description="Polar residues" evidence="8">
    <location>
        <begin position="499"/>
        <end position="508"/>
    </location>
</feature>
<feature type="compositionally biased region" description="Low complexity" evidence="8">
    <location>
        <begin position="1501"/>
        <end position="1515"/>
    </location>
</feature>
<dbReference type="InterPro" id="IPR024340">
    <property type="entry name" value="Sec16_CCD"/>
</dbReference>
<keyword evidence="4 7" id="KW-0256">Endoplasmic reticulum</keyword>
<feature type="region of interest" description="Disordered" evidence="8">
    <location>
        <begin position="1257"/>
        <end position="1415"/>
    </location>
</feature>
<feature type="compositionally biased region" description="Low complexity" evidence="8">
    <location>
        <begin position="652"/>
        <end position="669"/>
    </location>
</feature>
<feature type="domain" description="Sec16 Sec23-binding" evidence="9">
    <location>
        <begin position="910"/>
        <end position="1260"/>
    </location>
</feature>
<feature type="compositionally biased region" description="Polar residues" evidence="8">
    <location>
        <begin position="1320"/>
        <end position="1331"/>
    </location>
</feature>
<evidence type="ECO:0000259" key="10">
    <source>
        <dbReference type="Pfam" id="PF12932"/>
    </source>
</evidence>
<keyword evidence="5 7" id="KW-0931">ER-Golgi transport</keyword>
<evidence type="ECO:0000256" key="3">
    <source>
        <dbReference type="ARBA" id="ARBA00022448"/>
    </source>
</evidence>
<feature type="region of interest" description="Disordered" evidence="8">
    <location>
        <begin position="1"/>
        <end position="144"/>
    </location>
</feature>